<dbReference type="GO" id="GO:0008483">
    <property type="term" value="F:transaminase activity"/>
    <property type="evidence" value="ECO:0007669"/>
    <property type="project" value="UniProtKB-KW"/>
</dbReference>
<evidence type="ECO:0000256" key="4">
    <source>
        <dbReference type="ARBA" id="ARBA00022898"/>
    </source>
</evidence>
<keyword evidence="4" id="KW-0663">Pyridoxal phosphate</keyword>
<accession>A0ABX8S6D5</accession>
<dbReference type="InterPro" id="IPR004839">
    <property type="entry name" value="Aminotransferase_I/II_large"/>
</dbReference>
<evidence type="ECO:0000256" key="1">
    <source>
        <dbReference type="ARBA" id="ARBA00001933"/>
    </source>
</evidence>
<proteinExistence type="predicted"/>
<dbReference type="Pfam" id="PF00155">
    <property type="entry name" value="Aminotran_1_2"/>
    <property type="match status" value="1"/>
</dbReference>
<dbReference type="EMBL" id="CP079105">
    <property type="protein sequence ID" value="QXQ13404.1"/>
    <property type="molecule type" value="Genomic_DNA"/>
</dbReference>
<dbReference type="InterPro" id="IPR015422">
    <property type="entry name" value="PyrdxlP-dep_Trfase_small"/>
</dbReference>
<evidence type="ECO:0000259" key="5">
    <source>
        <dbReference type="Pfam" id="PF00155"/>
    </source>
</evidence>
<keyword evidence="2 6" id="KW-0032">Aminotransferase</keyword>
<comment type="cofactor">
    <cofactor evidence="1">
        <name>pyridoxal 5'-phosphate</name>
        <dbReference type="ChEBI" id="CHEBI:597326"/>
    </cofactor>
</comment>
<gene>
    <name evidence="6" type="ORF">KV203_16385</name>
</gene>
<evidence type="ECO:0000313" key="7">
    <source>
        <dbReference type="Proteomes" id="UP000887023"/>
    </source>
</evidence>
<dbReference type="SUPFAM" id="SSF53383">
    <property type="entry name" value="PLP-dependent transferases"/>
    <property type="match status" value="1"/>
</dbReference>
<organism evidence="6 7">
    <name type="scientific">Skermania pinensis</name>
    <dbReference type="NCBI Taxonomy" id="39122"/>
    <lineage>
        <taxon>Bacteria</taxon>
        <taxon>Bacillati</taxon>
        <taxon>Actinomycetota</taxon>
        <taxon>Actinomycetes</taxon>
        <taxon>Mycobacteriales</taxon>
        <taxon>Gordoniaceae</taxon>
        <taxon>Skermania</taxon>
    </lineage>
</organism>
<dbReference type="CDD" id="cd00609">
    <property type="entry name" value="AAT_like"/>
    <property type="match status" value="1"/>
</dbReference>
<protein>
    <submittedName>
        <fullName evidence="6">Pyridoxal phosphate-dependent aminotransferase</fullName>
        <ecNumber evidence="6">2.6.1.-</ecNumber>
    </submittedName>
</protein>
<evidence type="ECO:0000256" key="2">
    <source>
        <dbReference type="ARBA" id="ARBA00022576"/>
    </source>
</evidence>
<sequence length="440" mass="46708">MSDSTGKESHTAPSPNDASRIASWYYRPRGLTDPARVRGCLTWTFVTDSTVTRLRPFATTIFAEMTDLAVRHAAVNLGQGFPDSDGPAAMLETARAAIADGLNQYPPGRGMPGLRAAIAADRARRYGTEYDPDREVLVTVGATEAIAAAMLGLIEPGAEVVLIEPYYDSYAAAVALAGAHRRTARLVPDGDGFALDLDSVRAAISPTTRMIVVNSPHNPTGTVLSRAESTAIAELACEHDLLVVTDEVYEHLTYDGHEHVSLSTLPGMQDRTVVISSAAKTFSVTGWKIGWACGPAELIDAALAAKQFLTFVGGAPFQPAVAYALEHEQAWVTAQRAVLSAKRLRLAAALADAGLAVHRSSGSYFVCAGIAGLGERDALAFCRALPGRIGVAAVPVSVFADDRAAWNSLVRFTFCKRDETLAEGMHRLARLPTGPPPTVP</sequence>
<evidence type="ECO:0000313" key="6">
    <source>
        <dbReference type="EMBL" id="QXQ13404.1"/>
    </source>
</evidence>
<feature type="domain" description="Aminotransferase class I/classII large" evidence="5">
    <location>
        <begin position="75"/>
        <end position="428"/>
    </location>
</feature>
<dbReference type="NCBIfam" id="NF005855">
    <property type="entry name" value="PRK07777.1"/>
    <property type="match status" value="1"/>
</dbReference>
<dbReference type="InterPro" id="IPR015421">
    <property type="entry name" value="PyrdxlP-dep_Trfase_major"/>
</dbReference>
<dbReference type="PANTHER" id="PTHR43807:SF20">
    <property type="entry name" value="FI04487P"/>
    <property type="match status" value="1"/>
</dbReference>
<dbReference type="InterPro" id="IPR015424">
    <property type="entry name" value="PyrdxlP-dep_Trfase"/>
</dbReference>
<dbReference type="PANTHER" id="PTHR43807">
    <property type="entry name" value="FI04487P"/>
    <property type="match status" value="1"/>
</dbReference>
<evidence type="ECO:0000256" key="3">
    <source>
        <dbReference type="ARBA" id="ARBA00022679"/>
    </source>
</evidence>
<keyword evidence="7" id="KW-1185">Reference proteome</keyword>
<dbReference type="InterPro" id="IPR051326">
    <property type="entry name" value="Kynurenine-oxoglutarate_AT"/>
</dbReference>
<name>A0ABX8S6D5_9ACTN</name>
<dbReference type="Gene3D" id="3.90.1150.10">
    <property type="entry name" value="Aspartate Aminotransferase, domain 1"/>
    <property type="match status" value="1"/>
</dbReference>
<dbReference type="EC" id="2.6.1.-" evidence="6"/>
<dbReference type="Gene3D" id="3.40.640.10">
    <property type="entry name" value="Type I PLP-dependent aspartate aminotransferase-like (Major domain)"/>
    <property type="match status" value="1"/>
</dbReference>
<dbReference type="Proteomes" id="UP000887023">
    <property type="component" value="Chromosome"/>
</dbReference>
<keyword evidence="3 6" id="KW-0808">Transferase</keyword>
<reference evidence="6" key="1">
    <citation type="submission" date="2021-07" db="EMBL/GenBank/DDBJ databases">
        <title>Candidatus Kaistella beijingensis sp. nov. isolated from a municipal wastewater treatment plant is involved in sludge foaming.</title>
        <authorList>
            <person name="Song Y."/>
            <person name="Liu S.-J."/>
        </authorList>
    </citation>
    <scope>NUCLEOTIDE SEQUENCE</scope>
    <source>
        <strain evidence="6">DSM 43998</strain>
    </source>
</reference>